<dbReference type="Pfam" id="PF00080">
    <property type="entry name" value="Sod_Cu"/>
    <property type="match status" value="1"/>
</dbReference>
<comment type="function">
    <text evidence="1">Destroys radicals which are normally produced within the cells and which are toxic to biological systems.</text>
</comment>
<keyword evidence="1" id="KW-0186">Copper</keyword>
<dbReference type="Proteomes" id="UP000663853">
    <property type="component" value="Unassembled WGS sequence"/>
</dbReference>
<dbReference type="SUPFAM" id="SSF49329">
    <property type="entry name" value="Cu,Zn superoxide dismutase-like"/>
    <property type="match status" value="1"/>
</dbReference>
<dbReference type="PROSITE" id="PS00332">
    <property type="entry name" value="SOD_CU_ZN_2"/>
    <property type="match status" value="1"/>
</dbReference>
<evidence type="ECO:0000256" key="2">
    <source>
        <dbReference type="SAM" id="SignalP"/>
    </source>
</evidence>
<dbReference type="InterPro" id="IPR036423">
    <property type="entry name" value="SOD-like_Cu/Zn_dom_sf"/>
</dbReference>
<reference evidence="4" key="1">
    <citation type="submission" date="2021-01" db="EMBL/GenBank/DDBJ databases">
        <authorList>
            <person name="Kaushik A."/>
        </authorList>
    </citation>
    <scope>NUCLEOTIDE SEQUENCE</scope>
    <source>
        <strain evidence="4">AG6-10EEA</strain>
    </source>
</reference>
<dbReference type="GO" id="GO:0004784">
    <property type="term" value="F:superoxide dismutase activity"/>
    <property type="evidence" value="ECO:0007669"/>
    <property type="project" value="UniProtKB-EC"/>
</dbReference>
<sequence>MLRLLITVLTACVLIPIAACGPKASVVMRKDGTGDAVGWLEFEDIGDGKTHISGNVTGLSPGKHGTHVHIWGDLTAGCESVGAHFNPTNKTHGGPQSAERHVGDLGNIEAGSDGVAKVDIYDSVISLTGWNSIVGRGFVGEDDLGLGNFNDSKINGHSGTRFACGTIALANFTSS</sequence>
<evidence type="ECO:0000313" key="5">
    <source>
        <dbReference type="Proteomes" id="UP000663853"/>
    </source>
</evidence>
<dbReference type="PANTHER" id="PTHR10003">
    <property type="entry name" value="SUPEROXIDE DISMUTASE CU-ZN -RELATED"/>
    <property type="match status" value="1"/>
</dbReference>
<dbReference type="AlphaFoldDB" id="A0A8H3D078"/>
<comment type="similarity">
    <text evidence="1">Belongs to the Cu-Zn superoxide dismutase family.</text>
</comment>
<feature type="signal peptide" evidence="2">
    <location>
        <begin position="1"/>
        <end position="20"/>
    </location>
</feature>
<accession>A0A8H3D078</accession>
<dbReference type="PROSITE" id="PS00087">
    <property type="entry name" value="SOD_CU_ZN_1"/>
    <property type="match status" value="1"/>
</dbReference>
<dbReference type="CDD" id="cd00305">
    <property type="entry name" value="Cu-Zn_Superoxide_Dismutase"/>
    <property type="match status" value="1"/>
</dbReference>
<dbReference type="GO" id="GO:0005507">
    <property type="term" value="F:copper ion binding"/>
    <property type="evidence" value="ECO:0007669"/>
    <property type="project" value="InterPro"/>
</dbReference>
<feature type="domain" description="Superoxide dismutase copper/zinc binding" evidence="3">
    <location>
        <begin position="38"/>
        <end position="167"/>
    </location>
</feature>
<comment type="cofactor">
    <cofactor evidence="1">
        <name>Zn(2+)</name>
        <dbReference type="ChEBI" id="CHEBI:29105"/>
    </cofactor>
    <text evidence="1">Binds 1 zinc ion per subunit.</text>
</comment>
<evidence type="ECO:0000256" key="1">
    <source>
        <dbReference type="RuleBase" id="RU000393"/>
    </source>
</evidence>
<name>A0A8H3D078_9AGAM</name>
<dbReference type="EMBL" id="CAJMXA010003498">
    <property type="protein sequence ID" value="CAE6498529.1"/>
    <property type="molecule type" value="Genomic_DNA"/>
</dbReference>
<proteinExistence type="inferred from homology"/>
<dbReference type="InterPro" id="IPR001424">
    <property type="entry name" value="SOD_Cu_Zn_dom"/>
</dbReference>
<comment type="caution">
    <text evidence="4">The sequence shown here is derived from an EMBL/GenBank/DDBJ whole genome shotgun (WGS) entry which is preliminary data.</text>
</comment>
<evidence type="ECO:0000259" key="3">
    <source>
        <dbReference type="Pfam" id="PF00080"/>
    </source>
</evidence>
<dbReference type="PRINTS" id="PR00068">
    <property type="entry name" value="CUZNDISMTASE"/>
</dbReference>
<organism evidence="4 5">
    <name type="scientific">Rhizoctonia solani</name>
    <dbReference type="NCBI Taxonomy" id="456999"/>
    <lineage>
        <taxon>Eukaryota</taxon>
        <taxon>Fungi</taxon>
        <taxon>Dikarya</taxon>
        <taxon>Basidiomycota</taxon>
        <taxon>Agaricomycotina</taxon>
        <taxon>Agaricomycetes</taxon>
        <taxon>Cantharellales</taxon>
        <taxon>Ceratobasidiaceae</taxon>
        <taxon>Rhizoctonia</taxon>
    </lineage>
</organism>
<dbReference type="InterPro" id="IPR024134">
    <property type="entry name" value="SOD_Cu/Zn_/chaperone"/>
</dbReference>
<dbReference type="Gene3D" id="2.60.40.200">
    <property type="entry name" value="Superoxide dismutase, copper/zinc binding domain"/>
    <property type="match status" value="1"/>
</dbReference>
<protein>
    <recommendedName>
        <fullName evidence="1">Superoxide dismutase [Cu-Zn]</fullName>
        <ecNumber evidence="1">1.15.1.1</ecNumber>
    </recommendedName>
</protein>
<dbReference type="EC" id="1.15.1.1" evidence="1"/>
<comment type="catalytic activity">
    <reaction evidence="1">
        <text>2 superoxide + 2 H(+) = H2O2 + O2</text>
        <dbReference type="Rhea" id="RHEA:20696"/>
        <dbReference type="ChEBI" id="CHEBI:15378"/>
        <dbReference type="ChEBI" id="CHEBI:15379"/>
        <dbReference type="ChEBI" id="CHEBI:16240"/>
        <dbReference type="ChEBI" id="CHEBI:18421"/>
        <dbReference type="EC" id="1.15.1.1"/>
    </reaction>
</comment>
<evidence type="ECO:0000313" key="4">
    <source>
        <dbReference type="EMBL" id="CAE6498529.1"/>
    </source>
</evidence>
<comment type="cofactor">
    <cofactor evidence="1">
        <name>Cu cation</name>
        <dbReference type="ChEBI" id="CHEBI:23378"/>
    </cofactor>
    <text evidence="1">Binds 1 copper ion per subunit.</text>
</comment>
<keyword evidence="2" id="KW-0732">Signal</keyword>
<keyword evidence="1" id="KW-0560">Oxidoreductase</keyword>
<feature type="chain" id="PRO_5034392992" description="Superoxide dismutase [Cu-Zn]" evidence="2">
    <location>
        <begin position="21"/>
        <end position="175"/>
    </location>
</feature>
<keyword evidence="1" id="KW-0862">Zinc</keyword>
<gene>
    <name evidence="4" type="ORF">RDB_LOCUS109546</name>
</gene>
<dbReference type="InterPro" id="IPR018152">
    <property type="entry name" value="SOD_Cu/Zn_BS"/>
</dbReference>
<keyword evidence="1" id="KW-0479">Metal-binding</keyword>